<dbReference type="InterPro" id="IPR025402">
    <property type="entry name" value="DMP19_C"/>
</dbReference>
<evidence type="ECO:0000259" key="1">
    <source>
        <dbReference type="Pfam" id="PF14300"/>
    </source>
</evidence>
<organism evidence="2 3">
    <name type="scientific">Phragmitibacter flavus</name>
    <dbReference type="NCBI Taxonomy" id="2576071"/>
    <lineage>
        <taxon>Bacteria</taxon>
        <taxon>Pseudomonadati</taxon>
        <taxon>Verrucomicrobiota</taxon>
        <taxon>Verrucomicrobiia</taxon>
        <taxon>Verrucomicrobiales</taxon>
        <taxon>Verrucomicrobiaceae</taxon>
        <taxon>Phragmitibacter</taxon>
    </lineage>
</organism>
<keyword evidence="3" id="KW-1185">Reference proteome</keyword>
<dbReference type="Proteomes" id="UP000306196">
    <property type="component" value="Unassembled WGS sequence"/>
</dbReference>
<evidence type="ECO:0000313" key="3">
    <source>
        <dbReference type="Proteomes" id="UP000306196"/>
    </source>
</evidence>
<proteinExistence type="predicted"/>
<evidence type="ECO:0000313" key="2">
    <source>
        <dbReference type="EMBL" id="TLD69319.1"/>
    </source>
</evidence>
<dbReference type="EMBL" id="VAUV01000014">
    <property type="protein sequence ID" value="TLD69319.1"/>
    <property type="molecule type" value="Genomic_DNA"/>
</dbReference>
<gene>
    <name evidence="2" type="ORF">FEM03_18280</name>
</gene>
<name>A0A5R8KCL0_9BACT</name>
<comment type="caution">
    <text evidence="2">The sequence shown here is derived from an EMBL/GenBank/DDBJ whole genome shotgun (WGS) entry which is preliminary data.</text>
</comment>
<protein>
    <recommendedName>
        <fullName evidence="1">DNA mimic protein DMP19 C-terminal domain-containing protein</fullName>
    </recommendedName>
</protein>
<accession>A0A5R8KCL0</accession>
<feature type="domain" description="DNA mimic protein DMP19 C-terminal" evidence="1">
    <location>
        <begin position="31"/>
        <end position="141"/>
    </location>
</feature>
<dbReference type="Gene3D" id="1.20.1420.60">
    <property type="match status" value="1"/>
</dbReference>
<sequence>MDEIFQIEEPSTLAEELGYFILYKFSIARQKLTPAEDLFLKLHHMLAEIWGQGFFDLFYQQYSLSDCVRVEQALREMGLRTLADLFVEAKAIYLRHMPDPFSLGNAGPDGDRFDEIAKQFTAAGSEIFQLPLHLGPYARQHQHEFRPIA</sequence>
<dbReference type="Pfam" id="PF14300">
    <property type="entry name" value="DMP19"/>
    <property type="match status" value="1"/>
</dbReference>
<dbReference type="AlphaFoldDB" id="A0A5R8KCL0"/>
<reference evidence="2 3" key="1">
    <citation type="submission" date="2019-05" db="EMBL/GenBank/DDBJ databases">
        <title>Verrucobacter flavum gen. nov., sp. nov. a new member of the family Verrucomicrobiaceae.</title>
        <authorList>
            <person name="Szuroczki S."/>
            <person name="Abbaszade G."/>
            <person name="Szabo A."/>
            <person name="Felfoldi T."/>
            <person name="Schumann P."/>
            <person name="Boka K."/>
            <person name="Keki Z."/>
            <person name="Toumi M."/>
            <person name="Toth E."/>
        </authorList>
    </citation>
    <scope>NUCLEOTIDE SEQUENCE [LARGE SCALE GENOMIC DNA]</scope>
    <source>
        <strain evidence="2 3">MG-N-17</strain>
    </source>
</reference>
<dbReference type="RefSeq" id="WP_138087734.1">
    <property type="nucleotide sequence ID" value="NZ_VAUV01000014.1"/>
</dbReference>